<dbReference type="eggNOG" id="ENOG5033HSH">
    <property type="taxonomic scope" value="Bacteria"/>
</dbReference>
<feature type="region of interest" description="Disordered" evidence="1">
    <location>
        <begin position="1"/>
        <end position="89"/>
    </location>
</feature>
<evidence type="ECO:0000256" key="1">
    <source>
        <dbReference type="SAM" id="MobiDB-lite"/>
    </source>
</evidence>
<gene>
    <name evidence="2" type="ordered locus">BC1003_4398</name>
</gene>
<dbReference type="HOGENOM" id="CLU_1977417_0_0_4"/>
<evidence type="ECO:0000313" key="2">
    <source>
        <dbReference type="EMBL" id="ADN60332.1"/>
    </source>
</evidence>
<reference evidence="2" key="1">
    <citation type="submission" date="2010-09" db="EMBL/GenBank/DDBJ databases">
        <title>Complete sequence of chromosome2 of Burkholderia sp. CCGE1003.</title>
        <authorList>
            <consortium name="US DOE Joint Genome Institute"/>
            <person name="Lucas S."/>
            <person name="Copeland A."/>
            <person name="Lapidus A."/>
            <person name="Cheng J.-F."/>
            <person name="Bruce D."/>
            <person name="Goodwin L."/>
            <person name="Pitluck S."/>
            <person name="Daligault H."/>
            <person name="Davenport K."/>
            <person name="Detter J.C."/>
            <person name="Han C."/>
            <person name="Tapia R."/>
            <person name="Land M."/>
            <person name="Hauser L."/>
            <person name="Jeffries C."/>
            <person name="Kyrpides N."/>
            <person name="Ivanova N."/>
            <person name="Ovchinnikova G."/>
            <person name="Martinez-Romero E."/>
            <person name="Rogel M.A."/>
            <person name="Auchtung J."/>
            <person name="Tiedje J.M."/>
            <person name="Woyke T."/>
        </authorList>
    </citation>
    <scope>NUCLEOTIDE SEQUENCE</scope>
    <source>
        <strain evidence="2">CCGE1003</strain>
    </source>
</reference>
<protein>
    <submittedName>
        <fullName evidence="2">Uncharacterized protein</fullName>
    </submittedName>
</protein>
<dbReference type="OrthoDB" id="6388959at2"/>
<proteinExistence type="predicted"/>
<dbReference type="EMBL" id="CP002218">
    <property type="protein sequence ID" value="ADN60332.1"/>
    <property type="molecule type" value="Genomic_DNA"/>
</dbReference>
<sequence length="136" mass="13247">MKIDSVLPSTPQAVSRASSNASSSVIADAGAASRGIASNEPSQDAAVHISSQGAAAAAQEATGSEGAVDGASASAADTAAEGNGAASDSSAVKSFAYGTLGLERPDQPHESRNAFYTAGRWLAAGITLGGIISLLI</sequence>
<dbReference type="KEGG" id="bgf:BC1003_4398"/>
<dbReference type="AlphaFoldDB" id="E1TFH8"/>
<organism evidence="2">
    <name type="scientific">Burkholderia sp. (strain CCGE1003)</name>
    <dbReference type="NCBI Taxonomy" id="640512"/>
    <lineage>
        <taxon>Bacteria</taxon>
        <taxon>Pseudomonadati</taxon>
        <taxon>Pseudomonadota</taxon>
        <taxon>Betaproteobacteria</taxon>
        <taxon>Burkholderiales</taxon>
        <taxon>Burkholderiaceae</taxon>
        <taxon>Burkholderia</taxon>
    </lineage>
</organism>
<feature type="compositionally biased region" description="Low complexity" evidence="1">
    <location>
        <begin position="13"/>
        <end position="29"/>
    </location>
</feature>
<name>E1TFH8_BURSG</name>
<accession>E1TFH8</accession>
<feature type="compositionally biased region" description="Low complexity" evidence="1">
    <location>
        <begin position="50"/>
        <end position="87"/>
    </location>
</feature>